<dbReference type="AlphaFoldDB" id="A0A4U0H5S0"/>
<comment type="caution">
    <text evidence="2">The sequence shown here is derived from an EMBL/GenBank/DDBJ whole genome shotgun (WGS) entry which is preliminary data.</text>
</comment>
<name>A0A4U0H5S0_9SPHI</name>
<reference evidence="2 3" key="1">
    <citation type="submission" date="2019-04" db="EMBL/GenBank/DDBJ databases">
        <title>Sphingobacterium olei sp. nov., isolated from oil-contaminated soil.</title>
        <authorList>
            <person name="Liu B."/>
        </authorList>
    </citation>
    <scope>NUCLEOTIDE SEQUENCE [LARGE SCALE GENOMIC DNA]</scope>
    <source>
        <strain evidence="2 3">Y3L14</strain>
    </source>
</reference>
<accession>A0A4U0H5S0</accession>
<dbReference type="Gene3D" id="3.10.450.50">
    <property type="match status" value="1"/>
</dbReference>
<dbReference type="InterPro" id="IPR037401">
    <property type="entry name" value="SnoaL-like"/>
</dbReference>
<gene>
    <name evidence="2" type="ORF">FAZ19_09405</name>
</gene>
<dbReference type="OrthoDB" id="2083380at2"/>
<evidence type="ECO:0000313" key="3">
    <source>
        <dbReference type="Proteomes" id="UP000309872"/>
    </source>
</evidence>
<dbReference type="InterPro" id="IPR032710">
    <property type="entry name" value="NTF2-like_dom_sf"/>
</dbReference>
<dbReference type="EMBL" id="SUKA01000002">
    <property type="protein sequence ID" value="TJY67095.1"/>
    <property type="molecule type" value="Genomic_DNA"/>
</dbReference>
<dbReference type="Proteomes" id="UP000309872">
    <property type="component" value="Unassembled WGS sequence"/>
</dbReference>
<dbReference type="Pfam" id="PF12680">
    <property type="entry name" value="SnoaL_2"/>
    <property type="match status" value="1"/>
</dbReference>
<dbReference type="RefSeq" id="WP_136820442.1">
    <property type="nucleotide sequence ID" value="NZ_BMJX01000002.1"/>
</dbReference>
<protein>
    <submittedName>
        <fullName evidence="2">Nuclear transport factor 2 family protein</fullName>
    </submittedName>
</protein>
<keyword evidence="3" id="KW-1185">Reference proteome</keyword>
<organism evidence="2 3">
    <name type="scientific">Sphingobacterium alkalisoli</name>
    <dbReference type="NCBI Taxonomy" id="1874115"/>
    <lineage>
        <taxon>Bacteria</taxon>
        <taxon>Pseudomonadati</taxon>
        <taxon>Bacteroidota</taxon>
        <taxon>Sphingobacteriia</taxon>
        <taxon>Sphingobacteriales</taxon>
        <taxon>Sphingobacteriaceae</taxon>
        <taxon>Sphingobacterium</taxon>
    </lineage>
</organism>
<evidence type="ECO:0000313" key="2">
    <source>
        <dbReference type="EMBL" id="TJY67095.1"/>
    </source>
</evidence>
<dbReference type="CDD" id="cd00531">
    <property type="entry name" value="NTF2_like"/>
    <property type="match status" value="1"/>
</dbReference>
<feature type="domain" description="SnoaL-like" evidence="1">
    <location>
        <begin position="14"/>
        <end position="121"/>
    </location>
</feature>
<sequence>MENSKNTPATQLLRKSLDTFLAKDMKGWSELCAEDVVAEFPFAPEGSQARFEGREALYAYLKDYPSYIDVKSLPTLKIYGTDDENVAIAEWSASGVVIGNGNPYEMSYATFVTFRDGLIVNYREYWNPQAFQKAMSGGSFAAE</sequence>
<proteinExistence type="predicted"/>
<evidence type="ECO:0000259" key="1">
    <source>
        <dbReference type="Pfam" id="PF12680"/>
    </source>
</evidence>
<dbReference type="SUPFAM" id="SSF54427">
    <property type="entry name" value="NTF2-like"/>
    <property type="match status" value="1"/>
</dbReference>